<proteinExistence type="predicted"/>
<protein>
    <recommendedName>
        <fullName evidence="2">Neprosin PEP catalytic domain-containing protein</fullName>
    </recommendedName>
</protein>
<organism evidence="3 4">
    <name type="scientific">Streptomyces formicae</name>
    <dbReference type="NCBI Taxonomy" id="1616117"/>
    <lineage>
        <taxon>Bacteria</taxon>
        <taxon>Bacillati</taxon>
        <taxon>Actinomycetota</taxon>
        <taxon>Actinomycetes</taxon>
        <taxon>Kitasatosporales</taxon>
        <taxon>Streptomycetaceae</taxon>
        <taxon>Streptomyces</taxon>
    </lineage>
</organism>
<feature type="region of interest" description="Disordered" evidence="1">
    <location>
        <begin position="84"/>
        <end position="123"/>
    </location>
</feature>
<dbReference type="Pfam" id="PF03080">
    <property type="entry name" value="Neprosin"/>
    <property type="match status" value="1"/>
</dbReference>
<keyword evidence="4" id="KW-1185">Reference proteome</keyword>
<reference evidence="3 4" key="1">
    <citation type="submission" date="2017-08" db="EMBL/GenBank/DDBJ databases">
        <title>Complete Genome Sequence of Streptomyces formicae KY5, the formicamycin producer.</title>
        <authorList>
            <person name="Holmes N.A."/>
            <person name="Devine R."/>
            <person name="Qin Z."/>
            <person name="Seipke R.F."/>
            <person name="Wilkinson B."/>
            <person name="Hutchings M.I."/>
        </authorList>
    </citation>
    <scope>NUCLEOTIDE SEQUENCE [LARGE SCALE GENOMIC DNA]</scope>
    <source>
        <strain evidence="3 4">KY5</strain>
    </source>
</reference>
<feature type="domain" description="Neprosin PEP catalytic" evidence="2">
    <location>
        <begin position="165"/>
        <end position="416"/>
    </location>
</feature>
<dbReference type="Proteomes" id="UP000221011">
    <property type="component" value="Chromosome"/>
</dbReference>
<dbReference type="PANTHER" id="PTHR31589">
    <property type="entry name" value="PROTEIN, PUTATIVE (DUF239)-RELATED-RELATED"/>
    <property type="match status" value="1"/>
</dbReference>
<name>A0A291QLY1_9ACTN</name>
<dbReference type="PANTHER" id="PTHR31589:SF110">
    <property type="entry name" value="PROTEIN, PUTATIVE (DUF239)-RELATED"/>
    <property type="match status" value="1"/>
</dbReference>
<accession>A0A291QLY1</accession>
<gene>
    <name evidence="3" type="ORF">KY5_7519</name>
</gene>
<dbReference type="EMBL" id="CP022685">
    <property type="protein sequence ID" value="ATL32537.1"/>
    <property type="molecule type" value="Genomic_DNA"/>
</dbReference>
<dbReference type="InterPro" id="IPR004314">
    <property type="entry name" value="Neprosin"/>
</dbReference>
<dbReference type="PROSITE" id="PS52045">
    <property type="entry name" value="NEPROSIN_PEP_CD"/>
    <property type="match status" value="1"/>
</dbReference>
<sequence length="416" mass="44111">MTADLSPQPLDAFLRSVASTTYEEARRLPGAAVASARDFDEIQAYVMDLYEGVNAVESYVEADGQVVDLVPEDAHPAARRWGGLAVAPDQDPPQLADAEASMAKDPRSREVVSPPVRNASAARNAPAGTASLYRTTLSGLCRFPNLAASSVKERPLDLAAPAGAVAPEAALGKRYATGEQNMSCLGGASRVNVWNPFAAASNQSTFSQQWYYAGLDGPVLQTVECGWHVDITRYGNATPHFFVFSTRRGYAAGDSFYNEDGRVFQPVANPYVRPGAPLAVSQSGGTQVEYKMGFYFTNNAWWLYFDDHPIGCYPAAWFNNGPMATGATRAKFGGEVGTLIAQWPPMGSGRHASAGFGQAAYQRLATVNPVSGGAVHATLSDAGSVSGPCYSLQITNNSGSDWGSYLFFGGPGGDPC</sequence>
<dbReference type="InterPro" id="IPR053168">
    <property type="entry name" value="Glutamic_endopeptidase"/>
</dbReference>
<evidence type="ECO:0000313" key="3">
    <source>
        <dbReference type="EMBL" id="ATL32537.1"/>
    </source>
</evidence>
<evidence type="ECO:0000313" key="4">
    <source>
        <dbReference type="Proteomes" id="UP000221011"/>
    </source>
</evidence>
<evidence type="ECO:0000256" key="1">
    <source>
        <dbReference type="SAM" id="MobiDB-lite"/>
    </source>
</evidence>
<evidence type="ECO:0000259" key="2">
    <source>
        <dbReference type="PROSITE" id="PS52045"/>
    </source>
</evidence>
<dbReference type="RefSeq" id="WP_098246471.1">
    <property type="nucleotide sequence ID" value="NZ_CP022685.1"/>
</dbReference>
<dbReference type="AlphaFoldDB" id="A0A291QLY1"/>
<dbReference type="KEGG" id="sfk:KY5_7519"/>